<sequence length="249" mass="26873">MSPASSNTDATTTPANELDNLSAILEFRVKHAWRVNNQGKHEEAEEMAAKLLMEPALSSVHQGWMHLLLAGSSHDYVLHVNEAVRLFTEVLDENKPTATPHELGCMTKTLEKVKDAQRQALSDKSAADRKFAKALAAGKTMTVLHDDQMKGPQKFEDDHLAEAQDFDQGGNLNVGAGGSDAGRDGGNKDSQEAIFPASSQNAPETTARTSQGSALGRSQPNVAIENDEYDMGEDTEPLPPICRFGEGMS</sequence>
<dbReference type="AlphaFoldDB" id="A0A9P5EYZ6"/>
<feature type="compositionally biased region" description="Acidic residues" evidence="1">
    <location>
        <begin position="225"/>
        <end position="236"/>
    </location>
</feature>
<feature type="compositionally biased region" description="Basic and acidic residues" evidence="1">
    <location>
        <begin position="181"/>
        <end position="191"/>
    </location>
</feature>
<dbReference type="EMBL" id="QPMT01000006">
    <property type="protein sequence ID" value="KAF4863345.1"/>
    <property type="molecule type" value="Genomic_DNA"/>
</dbReference>
<dbReference type="OrthoDB" id="4829451at2759"/>
<evidence type="ECO:0000313" key="2">
    <source>
        <dbReference type="EMBL" id="KAF4863345.1"/>
    </source>
</evidence>
<comment type="caution">
    <text evidence="2">The sequence shown here is derived from an EMBL/GenBank/DDBJ whole genome shotgun (WGS) entry which is preliminary data.</text>
</comment>
<keyword evidence="3" id="KW-1185">Reference proteome</keyword>
<gene>
    <name evidence="2" type="ORF">CGCSCA2_v002904</name>
</gene>
<feature type="compositionally biased region" description="Polar residues" evidence="1">
    <location>
        <begin position="197"/>
        <end position="221"/>
    </location>
</feature>
<evidence type="ECO:0000256" key="1">
    <source>
        <dbReference type="SAM" id="MobiDB-lite"/>
    </source>
</evidence>
<dbReference type="Proteomes" id="UP000711996">
    <property type="component" value="Unassembled WGS sequence"/>
</dbReference>
<accession>A0A9P5EYZ6</accession>
<reference evidence="2" key="1">
    <citation type="submission" date="2019-06" db="EMBL/GenBank/DDBJ databases">
        <authorList>
            <person name="Gan P."/>
            <person name="Shirasu K."/>
        </authorList>
    </citation>
    <scope>NUCLEOTIDE SEQUENCE [LARGE SCALE GENOMIC DNA]</scope>
    <source>
        <strain evidence="2">CAD2</strain>
    </source>
</reference>
<proteinExistence type="predicted"/>
<feature type="region of interest" description="Disordered" evidence="1">
    <location>
        <begin position="164"/>
        <end position="249"/>
    </location>
</feature>
<protein>
    <submittedName>
        <fullName evidence="2">Uncharacterized protein</fullName>
    </submittedName>
</protein>
<evidence type="ECO:0000313" key="3">
    <source>
        <dbReference type="Proteomes" id="UP000711996"/>
    </source>
</evidence>
<organism evidence="2 3">
    <name type="scientific">Colletotrichum siamense</name>
    <name type="common">Anthracnose fungus</name>
    <dbReference type="NCBI Taxonomy" id="690259"/>
    <lineage>
        <taxon>Eukaryota</taxon>
        <taxon>Fungi</taxon>
        <taxon>Dikarya</taxon>
        <taxon>Ascomycota</taxon>
        <taxon>Pezizomycotina</taxon>
        <taxon>Sordariomycetes</taxon>
        <taxon>Hypocreomycetidae</taxon>
        <taxon>Glomerellales</taxon>
        <taxon>Glomerellaceae</taxon>
        <taxon>Colletotrichum</taxon>
        <taxon>Colletotrichum gloeosporioides species complex</taxon>
    </lineage>
</organism>
<name>A0A9P5EYZ6_COLSI</name>